<name>A0AC35GWA0_9BILA</name>
<organism evidence="1 2">
    <name type="scientific">Panagrolaimus sp. PS1159</name>
    <dbReference type="NCBI Taxonomy" id="55785"/>
    <lineage>
        <taxon>Eukaryota</taxon>
        <taxon>Metazoa</taxon>
        <taxon>Ecdysozoa</taxon>
        <taxon>Nematoda</taxon>
        <taxon>Chromadorea</taxon>
        <taxon>Rhabditida</taxon>
        <taxon>Tylenchina</taxon>
        <taxon>Panagrolaimomorpha</taxon>
        <taxon>Panagrolaimoidea</taxon>
        <taxon>Panagrolaimidae</taxon>
        <taxon>Panagrolaimus</taxon>
    </lineage>
</organism>
<evidence type="ECO:0000313" key="2">
    <source>
        <dbReference type="WBParaSite" id="PS1159_v2.g935.t1"/>
    </source>
</evidence>
<proteinExistence type="predicted"/>
<dbReference type="Proteomes" id="UP000887580">
    <property type="component" value="Unplaced"/>
</dbReference>
<sequence length="191" mass="21594">MQSAIILNFIIFLIVSAVDDILAYRSPISCYHCASLEYKPLFRRFEHLNSAYRSSMNFGNFCDFSHSIQQSSPAASCEYSCITIFEPQYFGGLINPQKPYAFIRGCATDIFSFNPRRPAEVDFLHRGEICISIPLSQIWQDSISNDLVHVCSCTSNGCNFHDAISFSPSNHQHSLPLCLLFISVIITKFLL</sequence>
<reference evidence="2" key="1">
    <citation type="submission" date="2022-11" db="UniProtKB">
        <authorList>
            <consortium name="WormBaseParasite"/>
        </authorList>
    </citation>
    <scope>IDENTIFICATION</scope>
</reference>
<evidence type="ECO:0000313" key="1">
    <source>
        <dbReference type="Proteomes" id="UP000887580"/>
    </source>
</evidence>
<dbReference type="WBParaSite" id="PS1159_v2.g935.t1">
    <property type="protein sequence ID" value="PS1159_v2.g935.t1"/>
    <property type="gene ID" value="PS1159_v2.g935"/>
</dbReference>
<protein>
    <submittedName>
        <fullName evidence="2">Uncharacterized protein</fullName>
    </submittedName>
</protein>
<accession>A0AC35GWA0</accession>